<feature type="chain" id="PRO_5045568054" description="Secreted protein" evidence="1">
    <location>
        <begin position="37"/>
        <end position="499"/>
    </location>
</feature>
<keyword evidence="1" id="KW-0732">Signal</keyword>
<evidence type="ECO:0000313" key="3">
    <source>
        <dbReference type="Proteomes" id="UP001284601"/>
    </source>
</evidence>
<comment type="caution">
    <text evidence="2">The sequence shown here is derived from an EMBL/GenBank/DDBJ whole genome shotgun (WGS) entry which is preliminary data.</text>
</comment>
<proteinExistence type="predicted"/>
<gene>
    <name evidence="2" type="ORF">R7226_18885</name>
</gene>
<keyword evidence="3" id="KW-1185">Reference proteome</keyword>
<dbReference type="EMBL" id="JAWSTH010000055">
    <property type="protein sequence ID" value="MDW5596420.1"/>
    <property type="molecule type" value="Genomic_DNA"/>
</dbReference>
<evidence type="ECO:0000313" key="2">
    <source>
        <dbReference type="EMBL" id="MDW5596420.1"/>
    </source>
</evidence>
<evidence type="ECO:0000256" key="1">
    <source>
        <dbReference type="SAM" id="SignalP"/>
    </source>
</evidence>
<protein>
    <recommendedName>
        <fullName evidence="4">Secreted protein</fullName>
    </recommendedName>
</protein>
<name>A0ABU4HV47_9ACTN</name>
<evidence type="ECO:0008006" key="4">
    <source>
        <dbReference type="Google" id="ProtNLM"/>
    </source>
</evidence>
<organism evidence="2 3">
    <name type="scientific">Conexibacter stalactiti</name>
    <dbReference type="NCBI Taxonomy" id="1940611"/>
    <lineage>
        <taxon>Bacteria</taxon>
        <taxon>Bacillati</taxon>
        <taxon>Actinomycetota</taxon>
        <taxon>Thermoleophilia</taxon>
        <taxon>Solirubrobacterales</taxon>
        <taxon>Conexibacteraceae</taxon>
        <taxon>Conexibacter</taxon>
    </lineage>
</organism>
<dbReference type="RefSeq" id="WP_318598804.1">
    <property type="nucleotide sequence ID" value="NZ_JAWSTH010000055.1"/>
</dbReference>
<dbReference type="Proteomes" id="UP001284601">
    <property type="component" value="Unassembled WGS sequence"/>
</dbReference>
<accession>A0ABU4HV47</accession>
<feature type="signal peptide" evidence="1">
    <location>
        <begin position="1"/>
        <end position="36"/>
    </location>
</feature>
<sequence>MHLTGVATRRGKRWPRLIAPLAIVVSSWTTSGAALAATAEPLSAPTTITWYQKAQPALVPMANEIVPDMLAGGWRSYYVTTQQTYRCDTPNNLLTEAVDCTGPYVHGITSPEYVWHGTDAFPVDPPSGRGHGYDHKMGYHGVFGVAAVRDAAGRDHIVSVNHGENKNVVRPDLETYWLSRGAPATAQWLWHYQNTVFTQADARAPGYRLPGSPADCYSGDHGGVYDDCWIAYSGFVSTSNIASTPANGYGNAEMNDLGPAVWPKHGYTTFGSRGDLRRASHGLRHPSVIDGGDGYLYMYYVDTGRALYNDVTDRPTGRSTDDGIRVARSPKTSLGVGWSIWVQDTRSWEPALPAGVTAAQMSGAFGSRSPAQSRRLFESSSATFNVARVRDSRTWIGVEIRTDYELPECAAEKHWQRLALRLGTGPTSWDPDPLYLTGPYAAQFERCGGDVGETMAYPRLYANDGWSTKEVDASGFHIVGRGHDGQLRKVRVSLSGLTS</sequence>
<reference evidence="3" key="1">
    <citation type="submission" date="2023-07" db="EMBL/GenBank/DDBJ databases">
        <title>Conexibacter stalactiti sp. nov., isolated from stalactites in a lava cave and emended description of the genus Conexibacter.</title>
        <authorList>
            <person name="Lee S.D."/>
        </authorList>
    </citation>
    <scope>NUCLEOTIDE SEQUENCE [LARGE SCALE GENOMIC DNA]</scope>
    <source>
        <strain evidence="3">KCTC 39840</strain>
    </source>
</reference>